<accession>A0A4C1TI40</accession>
<feature type="compositionally biased region" description="Low complexity" evidence="1">
    <location>
        <begin position="18"/>
        <end position="27"/>
    </location>
</feature>
<feature type="compositionally biased region" description="Basic residues" evidence="1">
    <location>
        <begin position="1"/>
        <end position="12"/>
    </location>
</feature>
<evidence type="ECO:0000313" key="2">
    <source>
        <dbReference type="EMBL" id="GBP13764.1"/>
    </source>
</evidence>
<feature type="region of interest" description="Disordered" evidence="1">
    <location>
        <begin position="85"/>
        <end position="122"/>
    </location>
</feature>
<reference evidence="2 3" key="1">
    <citation type="journal article" date="2019" name="Commun. Biol.">
        <title>The bagworm genome reveals a unique fibroin gene that provides high tensile strength.</title>
        <authorList>
            <person name="Kono N."/>
            <person name="Nakamura H."/>
            <person name="Ohtoshi R."/>
            <person name="Tomita M."/>
            <person name="Numata K."/>
            <person name="Arakawa K."/>
        </authorList>
    </citation>
    <scope>NUCLEOTIDE SEQUENCE [LARGE SCALE GENOMIC DNA]</scope>
</reference>
<sequence length="122" mass="13450">MHSQYKARHKPIVKTESGGRQRPLPAAARRRGDATRCATKQQMTLGVCARPRAPAAAPLRMLMWTQGPVSATDLRARIGPSLLRLRPCDATPSTSRNSYERRHDAPRGRFGRGVSAPLPINE</sequence>
<dbReference type="EMBL" id="BGZK01000059">
    <property type="protein sequence ID" value="GBP13764.1"/>
    <property type="molecule type" value="Genomic_DNA"/>
</dbReference>
<gene>
    <name evidence="2" type="ORF">EVAR_7994_1</name>
</gene>
<proteinExistence type="predicted"/>
<feature type="compositionally biased region" description="Basic and acidic residues" evidence="1">
    <location>
        <begin position="98"/>
        <end position="107"/>
    </location>
</feature>
<comment type="caution">
    <text evidence="2">The sequence shown here is derived from an EMBL/GenBank/DDBJ whole genome shotgun (WGS) entry which is preliminary data.</text>
</comment>
<keyword evidence="3" id="KW-1185">Reference proteome</keyword>
<name>A0A4C1TI40_EUMVA</name>
<organism evidence="2 3">
    <name type="scientific">Eumeta variegata</name>
    <name type="common">Bagworm moth</name>
    <name type="synonym">Eumeta japonica</name>
    <dbReference type="NCBI Taxonomy" id="151549"/>
    <lineage>
        <taxon>Eukaryota</taxon>
        <taxon>Metazoa</taxon>
        <taxon>Ecdysozoa</taxon>
        <taxon>Arthropoda</taxon>
        <taxon>Hexapoda</taxon>
        <taxon>Insecta</taxon>
        <taxon>Pterygota</taxon>
        <taxon>Neoptera</taxon>
        <taxon>Endopterygota</taxon>
        <taxon>Lepidoptera</taxon>
        <taxon>Glossata</taxon>
        <taxon>Ditrysia</taxon>
        <taxon>Tineoidea</taxon>
        <taxon>Psychidae</taxon>
        <taxon>Oiketicinae</taxon>
        <taxon>Eumeta</taxon>
    </lineage>
</organism>
<evidence type="ECO:0000313" key="3">
    <source>
        <dbReference type="Proteomes" id="UP000299102"/>
    </source>
</evidence>
<dbReference type="Proteomes" id="UP000299102">
    <property type="component" value="Unassembled WGS sequence"/>
</dbReference>
<evidence type="ECO:0000256" key="1">
    <source>
        <dbReference type="SAM" id="MobiDB-lite"/>
    </source>
</evidence>
<protein>
    <submittedName>
        <fullName evidence="2">Uncharacterized protein</fullName>
    </submittedName>
</protein>
<dbReference type="AlphaFoldDB" id="A0A4C1TI40"/>
<feature type="region of interest" description="Disordered" evidence="1">
    <location>
        <begin position="1"/>
        <end position="38"/>
    </location>
</feature>